<evidence type="ECO:0000313" key="2">
    <source>
        <dbReference type="Proteomes" id="UP000015102"/>
    </source>
</evidence>
<dbReference type="EMBL" id="CAQQ02157975">
    <property type="status" value="NOT_ANNOTATED_CDS"/>
    <property type="molecule type" value="Genomic_DNA"/>
</dbReference>
<evidence type="ECO:0000313" key="1">
    <source>
        <dbReference type="EnsemblMetazoa" id="MESCA001354-PA"/>
    </source>
</evidence>
<dbReference type="Proteomes" id="UP000015102">
    <property type="component" value="Unassembled WGS sequence"/>
</dbReference>
<dbReference type="AlphaFoldDB" id="T1GDG8"/>
<dbReference type="HOGENOM" id="CLU_2485922_0_0_1"/>
<protein>
    <submittedName>
        <fullName evidence="1">Uncharacterized protein</fullName>
    </submittedName>
</protein>
<name>T1GDG8_MEGSC</name>
<reference evidence="1" key="2">
    <citation type="submission" date="2015-06" db="UniProtKB">
        <authorList>
            <consortium name="EnsemblMetazoa"/>
        </authorList>
    </citation>
    <scope>IDENTIFICATION</scope>
</reference>
<dbReference type="EnsemblMetazoa" id="MESCA001354-RA">
    <property type="protein sequence ID" value="MESCA001354-PA"/>
    <property type="gene ID" value="MESCA001354"/>
</dbReference>
<proteinExistence type="predicted"/>
<sequence length="87" mass="10244">MYRKDRLKYVFFGGNICDESTTYKENTAISAMVLLFCIANTNNDKLMLMSTTSPKWIRVLDSHNKRRYVAFSLRKKGIENNLWFPAR</sequence>
<accession>T1GDG8</accession>
<dbReference type="EMBL" id="CAQQ02157976">
    <property type="status" value="NOT_ANNOTATED_CDS"/>
    <property type="molecule type" value="Genomic_DNA"/>
</dbReference>
<organism evidence="1 2">
    <name type="scientific">Megaselia scalaris</name>
    <name type="common">Humpbacked fly</name>
    <name type="synonym">Phora scalaris</name>
    <dbReference type="NCBI Taxonomy" id="36166"/>
    <lineage>
        <taxon>Eukaryota</taxon>
        <taxon>Metazoa</taxon>
        <taxon>Ecdysozoa</taxon>
        <taxon>Arthropoda</taxon>
        <taxon>Hexapoda</taxon>
        <taxon>Insecta</taxon>
        <taxon>Pterygota</taxon>
        <taxon>Neoptera</taxon>
        <taxon>Endopterygota</taxon>
        <taxon>Diptera</taxon>
        <taxon>Brachycera</taxon>
        <taxon>Muscomorpha</taxon>
        <taxon>Platypezoidea</taxon>
        <taxon>Phoridae</taxon>
        <taxon>Megaseliini</taxon>
        <taxon>Megaselia</taxon>
    </lineage>
</organism>
<keyword evidence="2" id="KW-1185">Reference proteome</keyword>
<reference evidence="2" key="1">
    <citation type="submission" date="2013-02" db="EMBL/GenBank/DDBJ databases">
        <authorList>
            <person name="Hughes D."/>
        </authorList>
    </citation>
    <scope>NUCLEOTIDE SEQUENCE</scope>
    <source>
        <strain>Durham</strain>
        <strain evidence="2">NC isolate 2 -- Noor lab</strain>
    </source>
</reference>